<evidence type="ECO:0000313" key="2">
    <source>
        <dbReference type="EMBL" id="MCE3215246.1"/>
    </source>
</evidence>
<proteinExistence type="predicted"/>
<gene>
    <name evidence="2" type="ORF">HAX54_001442</name>
</gene>
<organism evidence="2 3">
    <name type="scientific">Datura stramonium</name>
    <name type="common">Jimsonweed</name>
    <name type="synonym">Common thornapple</name>
    <dbReference type="NCBI Taxonomy" id="4076"/>
    <lineage>
        <taxon>Eukaryota</taxon>
        <taxon>Viridiplantae</taxon>
        <taxon>Streptophyta</taxon>
        <taxon>Embryophyta</taxon>
        <taxon>Tracheophyta</taxon>
        <taxon>Spermatophyta</taxon>
        <taxon>Magnoliopsida</taxon>
        <taxon>eudicotyledons</taxon>
        <taxon>Gunneridae</taxon>
        <taxon>Pentapetalae</taxon>
        <taxon>asterids</taxon>
        <taxon>lamiids</taxon>
        <taxon>Solanales</taxon>
        <taxon>Solanaceae</taxon>
        <taxon>Solanoideae</taxon>
        <taxon>Datureae</taxon>
        <taxon>Datura</taxon>
    </lineage>
</organism>
<keyword evidence="3" id="KW-1185">Reference proteome</keyword>
<dbReference type="EMBL" id="JACEIK010010568">
    <property type="protein sequence ID" value="MCE3215246.1"/>
    <property type="molecule type" value="Genomic_DNA"/>
</dbReference>
<feature type="non-terminal residue" evidence="2">
    <location>
        <position position="70"/>
    </location>
</feature>
<protein>
    <submittedName>
        <fullName evidence="2">Uncharacterized protein</fullName>
    </submittedName>
</protein>
<name>A0ABS8WTN9_DATST</name>
<dbReference type="Proteomes" id="UP000823775">
    <property type="component" value="Unassembled WGS sequence"/>
</dbReference>
<sequence>LKAVEVATDRQTIKSVTAHYSDHHMAGFSRPFCNGANSKDDGPSGRRRPVTTTIGCIGAQKFRFSEYFPR</sequence>
<feature type="non-terminal residue" evidence="2">
    <location>
        <position position="1"/>
    </location>
</feature>
<reference evidence="2 3" key="1">
    <citation type="journal article" date="2021" name="BMC Genomics">
        <title>Datura genome reveals duplications of psychoactive alkaloid biosynthetic genes and high mutation rate following tissue culture.</title>
        <authorList>
            <person name="Rajewski A."/>
            <person name="Carter-House D."/>
            <person name="Stajich J."/>
            <person name="Litt A."/>
        </authorList>
    </citation>
    <scope>NUCLEOTIDE SEQUENCE [LARGE SCALE GENOMIC DNA]</scope>
    <source>
        <strain evidence="2">AR-01</strain>
    </source>
</reference>
<evidence type="ECO:0000256" key="1">
    <source>
        <dbReference type="SAM" id="MobiDB-lite"/>
    </source>
</evidence>
<evidence type="ECO:0000313" key="3">
    <source>
        <dbReference type="Proteomes" id="UP000823775"/>
    </source>
</evidence>
<feature type="region of interest" description="Disordered" evidence="1">
    <location>
        <begin position="31"/>
        <end position="51"/>
    </location>
</feature>
<accession>A0ABS8WTN9</accession>
<comment type="caution">
    <text evidence="2">The sequence shown here is derived from an EMBL/GenBank/DDBJ whole genome shotgun (WGS) entry which is preliminary data.</text>
</comment>